<proteinExistence type="predicted"/>
<name>A0A4Z1T0Y7_GIAMU</name>
<dbReference type="VEuPathDB" id="GiardiaDB:GMRT_24444"/>
<evidence type="ECO:0000313" key="1">
    <source>
        <dbReference type="EMBL" id="TNJ26189.1"/>
    </source>
</evidence>
<dbReference type="AlphaFoldDB" id="A0A4Z1T0Y7"/>
<sequence>MWSSLTAHIRAVLPFQPLFPTSWRFLFSPRGLLSRLPPSIQWGTFLSIKHRPPHLSQPRTPTPMGVQKAWPSHHLQALDEALLSSSGLRNVSEDSHLSPLTCGAGCRRADWMVLDHEGMGSEGGLPAQGTGLILLPSTLSRSLAGVRGEGLDGTVGVVFLRPHTDCKEHALTEGLLLDRACKTQRSRRGCGGALLCCVEFRELEGRSHVLASSRPACSSSFISRETVDSLPHTLLNPDS</sequence>
<comment type="caution">
    <text evidence="1">The sequence shown here is derived from an EMBL/GenBank/DDBJ whole genome shotgun (WGS) entry which is preliminary data.</text>
</comment>
<evidence type="ECO:0000313" key="2">
    <source>
        <dbReference type="Proteomes" id="UP000315496"/>
    </source>
</evidence>
<reference evidence="1 2" key="1">
    <citation type="submission" date="2019-05" db="EMBL/GenBank/DDBJ databases">
        <title>The compact genome of Giardia muris reveals important steps in the evolution of intestinal protozoan parasites.</title>
        <authorList>
            <person name="Xu F."/>
            <person name="Jimenez-Gonzalez A."/>
            <person name="Einarsson E."/>
            <person name="Astvaldsson A."/>
            <person name="Peirasmaki D."/>
            <person name="Eckmann L."/>
            <person name="Andersson J.O."/>
            <person name="Svard S.G."/>
            <person name="Jerlstrom-Hultqvist J."/>
        </authorList>
    </citation>
    <scope>NUCLEOTIDE SEQUENCE [LARGE SCALE GENOMIC DNA]</scope>
    <source>
        <strain evidence="1 2">Roberts-Thomson</strain>
    </source>
</reference>
<dbReference type="EMBL" id="VDLU01000005">
    <property type="protein sequence ID" value="TNJ26189.1"/>
    <property type="molecule type" value="Genomic_DNA"/>
</dbReference>
<organism evidence="1 2">
    <name type="scientific">Giardia muris</name>
    <dbReference type="NCBI Taxonomy" id="5742"/>
    <lineage>
        <taxon>Eukaryota</taxon>
        <taxon>Metamonada</taxon>
        <taxon>Diplomonadida</taxon>
        <taxon>Hexamitidae</taxon>
        <taxon>Giardiinae</taxon>
        <taxon>Giardia</taxon>
    </lineage>
</organism>
<keyword evidence="2" id="KW-1185">Reference proteome</keyword>
<accession>A0A4Z1T0Y7</accession>
<protein>
    <submittedName>
        <fullName evidence="1">Uncharacterized protein</fullName>
    </submittedName>
</protein>
<gene>
    <name evidence="1" type="ORF">GMRT_24444</name>
</gene>
<dbReference type="Proteomes" id="UP000315496">
    <property type="component" value="Chromosome 5"/>
</dbReference>